<proteinExistence type="inferred from homology"/>
<evidence type="ECO:0000313" key="6">
    <source>
        <dbReference type="Proteomes" id="UP000766550"/>
    </source>
</evidence>
<comment type="similarity">
    <text evidence="1 2">Belongs to the small heat shock protein (HSP20) family.</text>
</comment>
<dbReference type="CDD" id="cd06464">
    <property type="entry name" value="ACD_sHsps-like"/>
    <property type="match status" value="1"/>
</dbReference>
<dbReference type="PROSITE" id="PS01031">
    <property type="entry name" value="SHSP"/>
    <property type="match status" value="1"/>
</dbReference>
<dbReference type="EMBL" id="JAHQXF010000001">
    <property type="protein sequence ID" value="MBV0923680.1"/>
    <property type="molecule type" value="Genomic_DNA"/>
</dbReference>
<dbReference type="RefSeq" id="WP_162316792.1">
    <property type="nucleotide sequence ID" value="NZ_JAHQXF010000001.1"/>
</dbReference>
<gene>
    <name evidence="5" type="ORF">KTS45_05645</name>
</gene>
<dbReference type="InterPro" id="IPR002068">
    <property type="entry name" value="A-crystallin/Hsp20_dom"/>
</dbReference>
<dbReference type="Proteomes" id="UP000766550">
    <property type="component" value="Unassembled WGS sequence"/>
</dbReference>
<reference evidence="5 6" key="1">
    <citation type="submission" date="2021-06" db="EMBL/GenBank/DDBJ databases">
        <title>New haloarchaea isolates fom saline soil.</title>
        <authorList>
            <person name="Duran-Viseras A."/>
            <person name="Sanchez-Porro C.S."/>
            <person name="Ventosa A."/>
        </authorList>
    </citation>
    <scope>NUCLEOTIDE SEQUENCE [LARGE SCALE GENOMIC DNA]</scope>
    <source>
        <strain evidence="5 6">JCM 183640</strain>
    </source>
</reference>
<evidence type="ECO:0000256" key="1">
    <source>
        <dbReference type="PROSITE-ProRule" id="PRU00285"/>
    </source>
</evidence>
<evidence type="ECO:0000256" key="3">
    <source>
        <dbReference type="SAM" id="MobiDB-lite"/>
    </source>
</evidence>
<sequence length="178" mass="19405">MIRDVGESVSNKIFENLGRAAGRVQEKKPLPADLLESDDAYLVVFDAPGATASDLQVRYVEDRVEVRVDRFRDFHEGFEMRYPGRGLALDGSVTLPADAAVDAAEASATLKDNGTLQVRIPKVAGTDAGEEIDVESTVGDAADADEPDAETEEYDVSDYDAETDDFEERDPDADDTER</sequence>
<evidence type="ECO:0000313" key="5">
    <source>
        <dbReference type="EMBL" id="MBV0923680.1"/>
    </source>
</evidence>
<evidence type="ECO:0000256" key="2">
    <source>
        <dbReference type="RuleBase" id="RU003616"/>
    </source>
</evidence>
<feature type="domain" description="SHSP" evidence="4">
    <location>
        <begin position="21"/>
        <end position="137"/>
    </location>
</feature>
<dbReference type="AlphaFoldDB" id="A0A8J8C7L7"/>
<comment type="caution">
    <text evidence="5">The sequence shown here is derived from an EMBL/GenBank/DDBJ whole genome shotgun (WGS) entry which is preliminary data.</text>
</comment>
<protein>
    <submittedName>
        <fullName evidence="5">Hsp20 family protein</fullName>
    </submittedName>
</protein>
<dbReference type="Gene3D" id="2.60.40.790">
    <property type="match status" value="1"/>
</dbReference>
<feature type="region of interest" description="Disordered" evidence="3">
    <location>
        <begin position="126"/>
        <end position="178"/>
    </location>
</feature>
<feature type="compositionally biased region" description="Acidic residues" evidence="3">
    <location>
        <begin position="142"/>
        <end position="178"/>
    </location>
</feature>
<keyword evidence="6" id="KW-1185">Reference proteome</keyword>
<dbReference type="OrthoDB" id="210205at2157"/>
<dbReference type="InterPro" id="IPR008978">
    <property type="entry name" value="HSP20-like_chaperone"/>
</dbReference>
<name>A0A8J8C7L7_9EURY</name>
<accession>A0A8J8C7L7</accession>
<dbReference type="SUPFAM" id="SSF49764">
    <property type="entry name" value="HSP20-like chaperones"/>
    <property type="match status" value="1"/>
</dbReference>
<organism evidence="5 6">
    <name type="scientific">Haloarcula limicola</name>
    <dbReference type="NCBI Taxonomy" id="1429915"/>
    <lineage>
        <taxon>Archaea</taxon>
        <taxon>Methanobacteriati</taxon>
        <taxon>Methanobacteriota</taxon>
        <taxon>Stenosarchaea group</taxon>
        <taxon>Halobacteria</taxon>
        <taxon>Halobacteriales</taxon>
        <taxon>Haloarculaceae</taxon>
        <taxon>Haloarcula</taxon>
    </lineage>
</organism>
<dbReference type="Pfam" id="PF00011">
    <property type="entry name" value="HSP20"/>
    <property type="match status" value="1"/>
</dbReference>
<evidence type="ECO:0000259" key="4">
    <source>
        <dbReference type="PROSITE" id="PS01031"/>
    </source>
</evidence>